<evidence type="ECO:0000256" key="3">
    <source>
        <dbReference type="ARBA" id="ARBA00038054"/>
    </source>
</evidence>
<dbReference type="Proteomes" id="UP001597451">
    <property type="component" value="Unassembled WGS sequence"/>
</dbReference>
<dbReference type="RefSeq" id="WP_379561341.1">
    <property type="nucleotide sequence ID" value="NZ_JBHUMX010000014.1"/>
</dbReference>
<comment type="caution">
    <text evidence="5">The sequence shown here is derived from an EMBL/GenBank/DDBJ whole genome shotgun (WGS) entry which is preliminary data.</text>
</comment>
<dbReference type="Pfam" id="PF01613">
    <property type="entry name" value="Flavin_Reduct"/>
    <property type="match status" value="1"/>
</dbReference>
<sequence length="175" mass="19521">MRKPIKGAVMHSYPGMVALVTAHSNGNNNIMAAGWHTYISIEPPIYGVAIGKERYTHSLVKESNSFAINFLPYEKAEIIVRVGSISGREQNKFEALGLPFEEGITISAPILKDAYIAYECKVIDQNTYGDHDWIVGEITECYRDDAKFLANGLPNFNEVCIPLYLGRSSFIKTDK</sequence>
<evidence type="ECO:0000256" key="2">
    <source>
        <dbReference type="ARBA" id="ARBA00022630"/>
    </source>
</evidence>
<comment type="similarity">
    <text evidence="3">Belongs to the flavoredoxin family.</text>
</comment>
<name>A0ABW5PZ31_9BACI</name>
<dbReference type="SMART" id="SM00903">
    <property type="entry name" value="Flavin_Reduct"/>
    <property type="match status" value="1"/>
</dbReference>
<proteinExistence type="inferred from homology"/>
<dbReference type="Gene3D" id="2.30.110.10">
    <property type="entry name" value="Electron Transport, Fmn-binding Protein, Chain A"/>
    <property type="match status" value="1"/>
</dbReference>
<dbReference type="SUPFAM" id="SSF50475">
    <property type="entry name" value="FMN-binding split barrel"/>
    <property type="match status" value="1"/>
</dbReference>
<organism evidence="5 6">
    <name type="scientific">Oceanobacillus kapialis</name>
    <dbReference type="NCBI Taxonomy" id="481353"/>
    <lineage>
        <taxon>Bacteria</taxon>
        <taxon>Bacillati</taxon>
        <taxon>Bacillota</taxon>
        <taxon>Bacilli</taxon>
        <taxon>Bacillales</taxon>
        <taxon>Bacillaceae</taxon>
        <taxon>Oceanobacillus</taxon>
    </lineage>
</organism>
<keyword evidence="5" id="KW-0560">Oxidoreductase</keyword>
<gene>
    <name evidence="5" type="ORF">ACFSUN_07395</name>
</gene>
<accession>A0ABW5PZ31</accession>
<dbReference type="PANTHER" id="PTHR43567">
    <property type="entry name" value="FLAVOREDOXIN-RELATED-RELATED"/>
    <property type="match status" value="1"/>
</dbReference>
<feature type="domain" description="Flavin reductase like" evidence="4">
    <location>
        <begin position="10"/>
        <end position="150"/>
    </location>
</feature>
<evidence type="ECO:0000256" key="1">
    <source>
        <dbReference type="ARBA" id="ARBA00001917"/>
    </source>
</evidence>
<dbReference type="GO" id="GO:0016491">
    <property type="term" value="F:oxidoreductase activity"/>
    <property type="evidence" value="ECO:0007669"/>
    <property type="project" value="UniProtKB-KW"/>
</dbReference>
<dbReference type="InterPro" id="IPR052174">
    <property type="entry name" value="Flavoredoxin"/>
</dbReference>
<keyword evidence="2" id="KW-0285">Flavoprotein</keyword>
<evidence type="ECO:0000313" key="5">
    <source>
        <dbReference type="EMBL" id="MFD2628611.1"/>
    </source>
</evidence>
<dbReference type="InterPro" id="IPR002563">
    <property type="entry name" value="Flavin_Rdtase-like_dom"/>
</dbReference>
<evidence type="ECO:0000259" key="4">
    <source>
        <dbReference type="SMART" id="SM00903"/>
    </source>
</evidence>
<dbReference type="InterPro" id="IPR012349">
    <property type="entry name" value="Split_barrel_FMN-bd"/>
</dbReference>
<reference evidence="6" key="1">
    <citation type="journal article" date="2019" name="Int. J. Syst. Evol. Microbiol.">
        <title>The Global Catalogue of Microorganisms (GCM) 10K type strain sequencing project: providing services to taxonomists for standard genome sequencing and annotation.</title>
        <authorList>
            <consortium name="The Broad Institute Genomics Platform"/>
            <consortium name="The Broad Institute Genome Sequencing Center for Infectious Disease"/>
            <person name="Wu L."/>
            <person name="Ma J."/>
        </authorList>
    </citation>
    <scope>NUCLEOTIDE SEQUENCE [LARGE SCALE GENOMIC DNA]</scope>
    <source>
        <strain evidence="6">TISTR 1858</strain>
    </source>
</reference>
<keyword evidence="6" id="KW-1185">Reference proteome</keyword>
<protein>
    <submittedName>
        <fullName evidence="5">Flavin reductase family protein</fullName>
        <ecNumber evidence="5">1.5.1.-</ecNumber>
    </submittedName>
</protein>
<dbReference type="EC" id="1.5.1.-" evidence="5"/>
<evidence type="ECO:0000313" key="6">
    <source>
        <dbReference type="Proteomes" id="UP001597451"/>
    </source>
</evidence>
<comment type="cofactor">
    <cofactor evidence="1">
        <name>FMN</name>
        <dbReference type="ChEBI" id="CHEBI:58210"/>
    </cofactor>
</comment>
<dbReference type="EMBL" id="JBHUMX010000014">
    <property type="protein sequence ID" value="MFD2628611.1"/>
    <property type="molecule type" value="Genomic_DNA"/>
</dbReference>
<dbReference type="PANTHER" id="PTHR43567:SF1">
    <property type="entry name" value="FLAVOREDOXIN"/>
    <property type="match status" value="1"/>
</dbReference>